<organism evidence="1">
    <name type="scientific">marine sediment metagenome</name>
    <dbReference type="NCBI Taxonomy" id="412755"/>
    <lineage>
        <taxon>unclassified sequences</taxon>
        <taxon>metagenomes</taxon>
        <taxon>ecological metagenomes</taxon>
    </lineage>
</organism>
<name>X1RDH5_9ZZZZ</name>
<feature type="non-terminal residue" evidence="1">
    <location>
        <position position="1"/>
    </location>
</feature>
<accession>X1RDH5</accession>
<protein>
    <submittedName>
        <fullName evidence="1">Uncharacterized protein</fullName>
    </submittedName>
</protein>
<evidence type="ECO:0000313" key="1">
    <source>
        <dbReference type="EMBL" id="GAI53644.1"/>
    </source>
</evidence>
<dbReference type="EMBL" id="BARV01036409">
    <property type="protein sequence ID" value="GAI53644.1"/>
    <property type="molecule type" value="Genomic_DNA"/>
</dbReference>
<sequence>ARYNLFFFQASGEWSLVCLVHSIKKIYAKIMSKER</sequence>
<gene>
    <name evidence="1" type="ORF">S06H3_56583</name>
</gene>
<reference evidence="1" key="1">
    <citation type="journal article" date="2014" name="Front. Microbiol.">
        <title>High frequency of phylogenetically diverse reductive dehalogenase-homologous genes in deep subseafloor sedimentary metagenomes.</title>
        <authorList>
            <person name="Kawai M."/>
            <person name="Futagami T."/>
            <person name="Toyoda A."/>
            <person name="Takaki Y."/>
            <person name="Nishi S."/>
            <person name="Hori S."/>
            <person name="Arai W."/>
            <person name="Tsubouchi T."/>
            <person name="Morono Y."/>
            <person name="Uchiyama I."/>
            <person name="Ito T."/>
            <person name="Fujiyama A."/>
            <person name="Inagaki F."/>
            <person name="Takami H."/>
        </authorList>
    </citation>
    <scope>NUCLEOTIDE SEQUENCE</scope>
    <source>
        <strain evidence="1">Expedition CK06-06</strain>
    </source>
</reference>
<dbReference type="AlphaFoldDB" id="X1RDH5"/>
<comment type="caution">
    <text evidence="1">The sequence shown here is derived from an EMBL/GenBank/DDBJ whole genome shotgun (WGS) entry which is preliminary data.</text>
</comment>
<proteinExistence type="predicted"/>